<feature type="transmembrane region" description="Helical" evidence="7">
    <location>
        <begin position="261"/>
        <end position="279"/>
    </location>
</feature>
<keyword evidence="7" id="KW-0812">Transmembrane</keyword>
<evidence type="ECO:0000256" key="7">
    <source>
        <dbReference type="SAM" id="Phobius"/>
    </source>
</evidence>
<reference evidence="9" key="1">
    <citation type="submission" date="2019-09" db="EMBL/GenBank/DDBJ databases">
        <title>Draft genome information of white flower Hibiscus syriacus.</title>
        <authorList>
            <person name="Kim Y.-M."/>
        </authorList>
    </citation>
    <scope>NUCLEOTIDE SEQUENCE [LARGE SCALE GENOMIC DNA]</scope>
    <source>
        <strain evidence="9">YM2019G1</strain>
    </source>
</reference>
<dbReference type="PROSITE" id="PS50113">
    <property type="entry name" value="PAC"/>
    <property type="match status" value="1"/>
</dbReference>
<dbReference type="AlphaFoldDB" id="A0A6A2WCU0"/>
<evidence type="ECO:0000256" key="5">
    <source>
        <dbReference type="ARBA" id="ARBA00022991"/>
    </source>
</evidence>
<evidence type="ECO:0000256" key="3">
    <source>
        <dbReference type="ARBA" id="ARBA00022630"/>
    </source>
</evidence>
<dbReference type="InterPro" id="IPR035965">
    <property type="entry name" value="PAS-like_dom_sf"/>
</dbReference>
<evidence type="ECO:0000256" key="6">
    <source>
        <dbReference type="ARBA" id="ARBA00023170"/>
    </source>
</evidence>
<dbReference type="InterPro" id="IPR000014">
    <property type="entry name" value="PAS"/>
</dbReference>
<keyword evidence="3" id="KW-0285">Flavoprotein</keyword>
<dbReference type="SMART" id="SM00086">
    <property type="entry name" value="PAC"/>
    <property type="match status" value="1"/>
</dbReference>
<dbReference type="InterPro" id="IPR000700">
    <property type="entry name" value="PAS-assoc_C"/>
</dbReference>
<keyword evidence="4" id="KW-0288">FMN</keyword>
<evidence type="ECO:0000256" key="4">
    <source>
        <dbReference type="ARBA" id="ARBA00022643"/>
    </source>
</evidence>
<keyword evidence="10" id="KW-1185">Reference proteome</keyword>
<keyword evidence="7" id="KW-1133">Transmembrane helix</keyword>
<name>A0A6A2WCU0_HIBSY</name>
<evidence type="ECO:0000313" key="9">
    <source>
        <dbReference type="EMBL" id="KAE8656093.1"/>
    </source>
</evidence>
<feature type="transmembrane region" description="Helical" evidence="7">
    <location>
        <begin position="337"/>
        <end position="356"/>
    </location>
</feature>
<dbReference type="CDD" id="cd00130">
    <property type="entry name" value="PAS"/>
    <property type="match status" value="1"/>
</dbReference>
<organism evidence="9 10">
    <name type="scientific">Hibiscus syriacus</name>
    <name type="common">Rose of Sharon</name>
    <dbReference type="NCBI Taxonomy" id="106335"/>
    <lineage>
        <taxon>Eukaryota</taxon>
        <taxon>Viridiplantae</taxon>
        <taxon>Streptophyta</taxon>
        <taxon>Embryophyta</taxon>
        <taxon>Tracheophyta</taxon>
        <taxon>Spermatophyta</taxon>
        <taxon>Magnoliopsida</taxon>
        <taxon>eudicotyledons</taxon>
        <taxon>Gunneridae</taxon>
        <taxon>Pentapetalae</taxon>
        <taxon>rosids</taxon>
        <taxon>malvids</taxon>
        <taxon>Malvales</taxon>
        <taxon>Malvaceae</taxon>
        <taxon>Malvoideae</taxon>
        <taxon>Hibiscus</taxon>
    </lineage>
</organism>
<protein>
    <submittedName>
        <fullName evidence="9">Protein TWIN LOV 1</fullName>
    </submittedName>
</protein>
<feature type="transmembrane region" description="Helical" evidence="7">
    <location>
        <begin position="299"/>
        <end position="325"/>
    </location>
</feature>
<feature type="domain" description="PAC" evidence="8">
    <location>
        <begin position="121"/>
        <end position="176"/>
    </location>
</feature>
<dbReference type="PANTHER" id="PTHR47429:SF2">
    <property type="entry name" value="PROTEIN TWIN LOV 1"/>
    <property type="match status" value="1"/>
</dbReference>
<dbReference type="InterPro" id="IPR001610">
    <property type="entry name" value="PAC"/>
</dbReference>
<dbReference type="Gene3D" id="3.30.450.20">
    <property type="entry name" value="PAS domain"/>
    <property type="match status" value="1"/>
</dbReference>
<dbReference type="NCBIfam" id="TIGR00229">
    <property type="entry name" value="sensory_box"/>
    <property type="match status" value="1"/>
</dbReference>
<gene>
    <name evidence="9" type="ORF">F3Y22_tig00117010pilonHSYRG00040</name>
</gene>
<sequence length="403" mass="46793">MQSCLQSRTVWHDVIEKHCPIFAVNREEFFEVFKNILLPTWDWFQSGIPESQEALDKLSDNFTITNPSISGHPIIFASRNFLKMLGYPQEEVIVQNENIFQGSKTNRRAMMETREEIREERGIQVNLVNYRKEGMPFWMLFHMSPIFGKEYGRVIHFVVVQVPITRRKRGNGGLSLSEEASSLNEIMFGSCRKKMDTNFVLELGISDVSYKNYTVGGSLDWFDTLEKLDVNYQKWADSNNFSLGDFLSNDKWTSKYGRRQPFILAGSLMISVVVIVIGFSTDVRYILGDTTEHCREAFVFVIGFWMLDLANNTVHGPACAFWQIYQVNFFLKKYREFLVLINTILLKLYVVYGWLLETSWDFQLVLVGVGIDGFLSCKVELAIKLVPILKQHFLSQEHCRKWP</sequence>
<dbReference type="EMBL" id="VEPZ02001771">
    <property type="protein sequence ID" value="KAE8656093.1"/>
    <property type="molecule type" value="Genomic_DNA"/>
</dbReference>
<accession>A0A6A2WCU0</accession>
<dbReference type="SUPFAM" id="SSF55785">
    <property type="entry name" value="PYP-like sensor domain (PAS domain)"/>
    <property type="match status" value="1"/>
</dbReference>
<dbReference type="GO" id="GO:0009881">
    <property type="term" value="F:photoreceptor activity"/>
    <property type="evidence" value="ECO:0007669"/>
    <property type="project" value="UniProtKB-KW"/>
</dbReference>
<dbReference type="PANTHER" id="PTHR47429">
    <property type="entry name" value="PROTEIN TWIN LOV 1"/>
    <property type="match status" value="1"/>
</dbReference>
<dbReference type="GO" id="GO:0009637">
    <property type="term" value="P:response to blue light"/>
    <property type="evidence" value="ECO:0007669"/>
    <property type="project" value="UniProtKB-ARBA"/>
</dbReference>
<evidence type="ECO:0000313" key="10">
    <source>
        <dbReference type="Proteomes" id="UP000436088"/>
    </source>
</evidence>
<keyword evidence="2" id="KW-0716">Sensory transduction</keyword>
<evidence type="ECO:0000256" key="1">
    <source>
        <dbReference type="ARBA" id="ARBA00022543"/>
    </source>
</evidence>
<evidence type="ECO:0000259" key="8">
    <source>
        <dbReference type="PROSITE" id="PS50113"/>
    </source>
</evidence>
<dbReference type="Pfam" id="PF13426">
    <property type="entry name" value="PAS_9"/>
    <property type="match status" value="1"/>
</dbReference>
<keyword evidence="7" id="KW-0472">Membrane</keyword>
<keyword evidence="1" id="KW-0600">Photoreceptor protein</keyword>
<keyword evidence="6" id="KW-0675">Receptor</keyword>
<evidence type="ECO:0000256" key="2">
    <source>
        <dbReference type="ARBA" id="ARBA00022606"/>
    </source>
</evidence>
<comment type="caution">
    <text evidence="9">The sequence shown here is derived from an EMBL/GenBank/DDBJ whole genome shotgun (WGS) entry which is preliminary data.</text>
</comment>
<dbReference type="Proteomes" id="UP000436088">
    <property type="component" value="Unassembled WGS sequence"/>
</dbReference>
<dbReference type="GO" id="GO:0005634">
    <property type="term" value="C:nucleus"/>
    <property type="evidence" value="ECO:0007669"/>
    <property type="project" value="TreeGrafter"/>
</dbReference>
<keyword evidence="5" id="KW-0157">Chromophore</keyword>
<proteinExistence type="predicted"/>